<protein>
    <submittedName>
        <fullName evidence="17">Endoplasmic reticulum metallopeptidase 1</fullName>
    </submittedName>
</protein>
<evidence type="ECO:0000256" key="1">
    <source>
        <dbReference type="ARBA" id="ARBA00001947"/>
    </source>
</evidence>
<dbReference type="PANTHER" id="PTHR47443:SF3">
    <property type="entry name" value="GCN5-RELATED N-ACETYLTRANSFERASE 4, CHLOROPLASTIC"/>
    <property type="match status" value="1"/>
</dbReference>
<feature type="region of interest" description="Disordered" evidence="14">
    <location>
        <begin position="1"/>
        <end position="21"/>
    </location>
</feature>
<dbReference type="PROSITE" id="PS51186">
    <property type="entry name" value="GNAT"/>
    <property type="match status" value="1"/>
</dbReference>
<dbReference type="Pfam" id="PF04389">
    <property type="entry name" value="Peptidase_M28"/>
    <property type="match status" value="1"/>
</dbReference>
<keyword evidence="7" id="KW-0378">Hydrolase</keyword>
<keyword evidence="13" id="KW-0325">Glycoprotein</keyword>
<keyword evidence="10 15" id="KW-1133">Transmembrane helix</keyword>
<feature type="transmembrane region" description="Helical" evidence="15">
    <location>
        <begin position="36"/>
        <end position="57"/>
    </location>
</feature>
<dbReference type="OrthoDB" id="76293at2759"/>
<comment type="similarity">
    <text evidence="3">Belongs to the peptidase M28 family.</text>
</comment>
<dbReference type="SUPFAM" id="SSF55729">
    <property type="entry name" value="Acyl-CoA N-acyltransferases (Nat)"/>
    <property type="match status" value="1"/>
</dbReference>
<evidence type="ECO:0000256" key="10">
    <source>
        <dbReference type="ARBA" id="ARBA00022989"/>
    </source>
</evidence>
<feature type="transmembrane region" description="Helical" evidence="15">
    <location>
        <begin position="544"/>
        <end position="565"/>
    </location>
</feature>
<dbReference type="GO" id="GO:0009507">
    <property type="term" value="C:chloroplast"/>
    <property type="evidence" value="ECO:0007669"/>
    <property type="project" value="TreeGrafter"/>
</dbReference>
<dbReference type="EMBL" id="PJQY01002864">
    <property type="protein sequence ID" value="PQM42111.1"/>
    <property type="molecule type" value="Genomic_DNA"/>
</dbReference>
<evidence type="ECO:0000256" key="13">
    <source>
        <dbReference type="ARBA" id="ARBA00023180"/>
    </source>
</evidence>
<gene>
    <name evidence="17" type="ORF">Pyn_02499</name>
</gene>
<dbReference type="GO" id="GO:0046872">
    <property type="term" value="F:metal ion binding"/>
    <property type="evidence" value="ECO:0007669"/>
    <property type="project" value="UniProtKB-KW"/>
</dbReference>
<dbReference type="InterPro" id="IPR016181">
    <property type="entry name" value="Acyl_CoA_acyltransferase"/>
</dbReference>
<feature type="compositionally biased region" description="Polar residues" evidence="14">
    <location>
        <begin position="1"/>
        <end position="12"/>
    </location>
</feature>
<evidence type="ECO:0000313" key="18">
    <source>
        <dbReference type="Proteomes" id="UP000250321"/>
    </source>
</evidence>
<name>A0A314UXI9_PRUYE</name>
<dbReference type="Proteomes" id="UP000250321">
    <property type="component" value="Unassembled WGS sequence"/>
</dbReference>
<evidence type="ECO:0000256" key="6">
    <source>
        <dbReference type="ARBA" id="ARBA00022723"/>
    </source>
</evidence>
<evidence type="ECO:0000256" key="9">
    <source>
        <dbReference type="ARBA" id="ARBA00022833"/>
    </source>
</evidence>
<evidence type="ECO:0000259" key="16">
    <source>
        <dbReference type="PROSITE" id="PS51186"/>
    </source>
</evidence>
<dbReference type="Gene3D" id="3.40.630.30">
    <property type="match status" value="1"/>
</dbReference>
<keyword evidence="5 15" id="KW-0812">Transmembrane</keyword>
<evidence type="ECO:0000256" key="7">
    <source>
        <dbReference type="ARBA" id="ARBA00022801"/>
    </source>
</evidence>
<dbReference type="SUPFAM" id="SSF53187">
    <property type="entry name" value="Zn-dependent exopeptidases"/>
    <property type="match status" value="1"/>
</dbReference>
<dbReference type="CDD" id="cd03875">
    <property type="entry name" value="M28_Fxna_like"/>
    <property type="match status" value="1"/>
</dbReference>
<dbReference type="STRING" id="2094558.A0A314UXI9"/>
<evidence type="ECO:0000256" key="8">
    <source>
        <dbReference type="ARBA" id="ARBA00022824"/>
    </source>
</evidence>
<dbReference type="PANTHER" id="PTHR47443">
    <property type="entry name" value="ACYL-COA N-ACYLTRANSFERASES (NAT) SUPERFAMILY PROTEIN"/>
    <property type="match status" value="1"/>
</dbReference>
<feature type="transmembrane region" description="Helical" evidence="15">
    <location>
        <begin position="619"/>
        <end position="639"/>
    </location>
</feature>
<sequence>MRRRPQSTSAATTKPEVSEEPIAPSWVAQRPQRSPFVWLTLFLAIAYGSWGVFHYQFESLPAPLTAEQAGKRGFSEFSALEHVKALTQLGPHSVGSDALHLALQYVLAEAEKIKKTAHWEVDVEVDSFTAKSGANLDNAILVSSHIDTVFSTGGAGDCSSCVAVMLELARGISQWAHGFKHAVIFLFNTGEEEGLNGAHSFITQHPWSKSIRLAIDLEAMGIGGKSGIFQAGPDPWPIETFAAVAKYPSGQIIAQDIFSSGAIKSATDFQVYREVAGLSGLDFAYADNTAVYHTKNDKLELLKLGSLQHLGENMLAFVLKIAASSHLPKVNTMVEEDNKGQSNAVYFDILGTYMVVYRQRFANMLHKSVIAQSLLIWTTSLLMGGYPAAISLALSCLSVILMWIFALSFSVLAAFIIPLISSSPVPYVATPWLVVGLFAAPALLGALTGQYLGYLVLHTHLSNVYAKKKQISPVIQADLIKSEAERWLYKSGSLQWLILLILGTYYKIGSSYLALFWLVPPAFAYGFLEATLTPARFPKPLKLATLLIGLAVPILISAGGFIRLAGTIIGTVVRLDRNPGGTPDWLGNVIVATYVAAVMCLTLVYLLSYIHLPGAKKSIVLSTCLLFGLSLAVVSLGIVPPFTKDISRAVNVVHVVDMTRSFDEKQDPRSYVSLFSSTPGKLTKEVEQINEGFRCGRDKVVDLVTFSVKYSCWTFDDTDSGWSESDVPIMHVDSDTRGGERITQVLIDTKGSTRWTLAINADEIEDFTFKDAGSSEELVFVGDMSSVDGWHIMQFSGGKNAPTKFGLTLFWMKNSTRLDHKVEGKREEGTPLLKLRTDMDIVTPKVDRVLSKLPPWCSLERDTKHRVQEMRTIPLGISVSTTSINSSSKTTFLNSLNLKRPNPLPLTSTSTSSRVPASTSTEDDDFSFLSFSKSGVCRASQVVDLFPTVSPEIVVREARLEDCWEVAETHCSSFFPEYSFPLDFVLRIDRLVAMLAGFSLPNGCKRTCLVAVIGNSVDETFLFGSEDFKIGGFDGKFSLNRRYVAGILTVDTVADFLPRKGPLRQRRTGVAYVSNVAVRERFRRRGIAKRLIAKAEAQARSWDCRAIALHCDLNNPGAIKLYKGQGFRSIKVPEGANWPQPKTAPDVRFNFMMKLLNTKAAT</sequence>
<evidence type="ECO:0000256" key="12">
    <source>
        <dbReference type="ARBA" id="ARBA00023136"/>
    </source>
</evidence>
<organism evidence="17 18">
    <name type="scientific">Prunus yedoensis var. nudiflora</name>
    <dbReference type="NCBI Taxonomy" id="2094558"/>
    <lineage>
        <taxon>Eukaryota</taxon>
        <taxon>Viridiplantae</taxon>
        <taxon>Streptophyta</taxon>
        <taxon>Embryophyta</taxon>
        <taxon>Tracheophyta</taxon>
        <taxon>Spermatophyta</taxon>
        <taxon>Magnoliopsida</taxon>
        <taxon>eudicotyledons</taxon>
        <taxon>Gunneridae</taxon>
        <taxon>Pentapetalae</taxon>
        <taxon>rosids</taxon>
        <taxon>fabids</taxon>
        <taxon>Rosales</taxon>
        <taxon>Rosaceae</taxon>
        <taxon>Amygdaloideae</taxon>
        <taxon>Amygdaleae</taxon>
        <taxon>Prunus</taxon>
    </lineage>
</organism>
<dbReference type="GO" id="GO:0008237">
    <property type="term" value="F:metallopeptidase activity"/>
    <property type="evidence" value="ECO:0007669"/>
    <property type="project" value="UniProtKB-KW"/>
</dbReference>
<keyword evidence="11" id="KW-0482">Metalloprotease</keyword>
<dbReference type="Pfam" id="PF00583">
    <property type="entry name" value="Acetyltransf_1"/>
    <property type="match status" value="1"/>
</dbReference>
<dbReference type="InterPro" id="IPR000182">
    <property type="entry name" value="GNAT_dom"/>
</dbReference>
<keyword evidence="9" id="KW-0862">Zinc</keyword>
<feature type="transmembrane region" description="Helical" evidence="15">
    <location>
        <begin position="374"/>
        <end position="394"/>
    </location>
</feature>
<keyword evidence="4" id="KW-0645">Protease</keyword>
<evidence type="ECO:0000256" key="2">
    <source>
        <dbReference type="ARBA" id="ARBA00004477"/>
    </source>
</evidence>
<keyword evidence="18" id="KW-1185">Reference proteome</keyword>
<dbReference type="InterPro" id="IPR048024">
    <property type="entry name" value="Fxna-like_M28_dom"/>
</dbReference>
<accession>A0A314UXI9</accession>
<dbReference type="FunFam" id="3.40.630.10:FF:000008">
    <property type="entry name" value="Endoplasmic reticulum metallopeptidase 1"/>
    <property type="match status" value="1"/>
</dbReference>
<keyword evidence="6" id="KW-0479">Metal-binding</keyword>
<feature type="transmembrane region" description="Helical" evidence="15">
    <location>
        <begin position="585"/>
        <end position="607"/>
    </location>
</feature>
<comment type="cofactor">
    <cofactor evidence="1">
        <name>Zn(2+)</name>
        <dbReference type="ChEBI" id="CHEBI:29105"/>
    </cofactor>
</comment>
<evidence type="ECO:0000256" key="5">
    <source>
        <dbReference type="ARBA" id="ARBA00022692"/>
    </source>
</evidence>
<comment type="caution">
    <text evidence="17">The sequence shown here is derived from an EMBL/GenBank/DDBJ whole genome shotgun (WGS) entry which is preliminary data.</text>
</comment>
<dbReference type="GO" id="GO:0008080">
    <property type="term" value="F:N-acetyltransferase activity"/>
    <property type="evidence" value="ECO:0007669"/>
    <property type="project" value="TreeGrafter"/>
</dbReference>
<evidence type="ECO:0000256" key="14">
    <source>
        <dbReference type="SAM" id="MobiDB-lite"/>
    </source>
</evidence>
<feature type="domain" description="N-acetyltransferase" evidence="16">
    <location>
        <begin position="953"/>
        <end position="1154"/>
    </location>
</feature>
<keyword evidence="12 15" id="KW-0472">Membrane</keyword>
<evidence type="ECO:0000256" key="15">
    <source>
        <dbReference type="SAM" id="Phobius"/>
    </source>
</evidence>
<comment type="subcellular location">
    <subcellularLocation>
        <location evidence="2">Endoplasmic reticulum membrane</location>
        <topology evidence="2">Multi-pass membrane protein</topology>
    </subcellularLocation>
</comment>
<dbReference type="InterPro" id="IPR007484">
    <property type="entry name" value="Peptidase_M28"/>
</dbReference>
<dbReference type="CDD" id="cd04301">
    <property type="entry name" value="NAT_SF"/>
    <property type="match status" value="1"/>
</dbReference>
<dbReference type="GO" id="GO:0005789">
    <property type="term" value="C:endoplasmic reticulum membrane"/>
    <property type="evidence" value="ECO:0007669"/>
    <property type="project" value="UniProtKB-SubCell"/>
</dbReference>
<dbReference type="GO" id="GO:0006508">
    <property type="term" value="P:proteolysis"/>
    <property type="evidence" value="ECO:0007669"/>
    <property type="project" value="UniProtKB-KW"/>
</dbReference>
<reference evidence="17 18" key="1">
    <citation type="submission" date="2018-02" db="EMBL/GenBank/DDBJ databases">
        <title>Draft genome of wild Prunus yedoensis var. nudiflora.</title>
        <authorList>
            <person name="Baek S."/>
            <person name="Kim J.-H."/>
            <person name="Choi K."/>
            <person name="Kim G.-B."/>
            <person name="Cho A."/>
            <person name="Jang H."/>
            <person name="Shin C.-H."/>
            <person name="Yu H.-J."/>
            <person name="Mun J.-H."/>
        </authorList>
    </citation>
    <scope>NUCLEOTIDE SEQUENCE [LARGE SCALE GENOMIC DNA]</scope>
    <source>
        <strain evidence="18">cv. Jeju island</strain>
        <tissue evidence="17">Leaf</tissue>
    </source>
</reference>
<proteinExistence type="inferred from homology"/>
<feature type="transmembrane region" description="Helical" evidence="15">
    <location>
        <begin position="432"/>
        <end position="457"/>
    </location>
</feature>
<feature type="transmembrane region" description="Helical" evidence="15">
    <location>
        <begin position="401"/>
        <end position="420"/>
    </location>
</feature>
<keyword evidence="8" id="KW-0256">Endoplasmic reticulum</keyword>
<dbReference type="AlphaFoldDB" id="A0A314UXI9"/>
<dbReference type="Gene3D" id="3.40.630.10">
    <property type="entry name" value="Zn peptidases"/>
    <property type="match status" value="1"/>
</dbReference>
<evidence type="ECO:0000256" key="11">
    <source>
        <dbReference type="ARBA" id="ARBA00023049"/>
    </source>
</evidence>
<evidence type="ECO:0000256" key="4">
    <source>
        <dbReference type="ARBA" id="ARBA00022670"/>
    </source>
</evidence>
<evidence type="ECO:0000313" key="17">
    <source>
        <dbReference type="EMBL" id="PQM42111.1"/>
    </source>
</evidence>
<dbReference type="FunFam" id="3.40.630.30:FF:000198">
    <property type="entry name" value="Acyl-CoA N-acyltransferases (NAT) superfamily protein"/>
    <property type="match status" value="1"/>
</dbReference>
<evidence type="ECO:0000256" key="3">
    <source>
        <dbReference type="ARBA" id="ARBA00010918"/>
    </source>
</evidence>